<dbReference type="OrthoDB" id="9800776at2"/>
<evidence type="ECO:0000256" key="3">
    <source>
        <dbReference type="ARBA" id="ARBA00022723"/>
    </source>
</evidence>
<dbReference type="AlphaFoldDB" id="A0A2A4GDH1"/>
<dbReference type="SUPFAM" id="SSF50022">
    <property type="entry name" value="ISP domain"/>
    <property type="match status" value="1"/>
</dbReference>
<evidence type="ECO:0000256" key="5">
    <source>
        <dbReference type="ARBA" id="ARBA00023004"/>
    </source>
</evidence>
<dbReference type="Gene3D" id="2.102.10.10">
    <property type="entry name" value="Rieske [2Fe-2S] iron-sulphur domain"/>
    <property type="match status" value="1"/>
</dbReference>
<dbReference type="Pfam" id="PF00355">
    <property type="entry name" value="Rieske"/>
    <property type="match status" value="1"/>
</dbReference>
<feature type="domain" description="Rieske" evidence="7">
    <location>
        <begin position="27"/>
        <end position="106"/>
    </location>
</feature>
<keyword evidence="4" id="KW-0560">Oxidoreductase</keyword>
<dbReference type="CDD" id="cd03469">
    <property type="entry name" value="Rieske_RO_Alpha_N"/>
    <property type="match status" value="1"/>
</dbReference>
<evidence type="ECO:0000256" key="4">
    <source>
        <dbReference type="ARBA" id="ARBA00023002"/>
    </source>
</evidence>
<dbReference type="PANTHER" id="PTHR43756">
    <property type="entry name" value="CHOLINE MONOOXYGENASE, CHLOROPLASTIC"/>
    <property type="match status" value="1"/>
</dbReference>
<proteinExistence type="predicted"/>
<keyword evidence="6" id="KW-0411">Iron-sulfur</keyword>
<dbReference type="PROSITE" id="PS51296">
    <property type="entry name" value="RIESKE"/>
    <property type="match status" value="1"/>
</dbReference>
<accession>A0A2A4GDH1</accession>
<comment type="caution">
    <text evidence="8">The sequence shown here is derived from an EMBL/GenBank/DDBJ whole genome shotgun (WGS) entry which is preliminary data.</text>
</comment>
<dbReference type="PANTHER" id="PTHR43756:SF5">
    <property type="entry name" value="CHOLINE MONOOXYGENASE, CHLOROPLASTIC"/>
    <property type="match status" value="1"/>
</dbReference>
<dbReference type="Proteomes" id="UP000219559">
    <property type="component" value="Unassembled WGS sequence"/>
</dbReference>
<name>A0A2A4GDH1_9FLAO</name>
<gene>
    <name evidence="8" type="ORF">B7P33_01690</name>
</gene>
<dbReference type="GO" id="GO:0005506">
    <property type="term" value="F:iron ion binding"/>
    <property type="evidence" value="ECO:0007669"/>
    <property type="project" value="InterPro"/>
</dbReference>
<dbReference type="GO" id="GO:0051537">
    <property type="term" value="F:2 iron, 2 sulfur cluster binding"/>
    <property type="evidence" value="ECO:0007669"/>
    <property type="project" value="UniProtKB-KW"/>
</dbReference>
<keyword evidence="2" id="KW-0001">2Fe-2S</keyword>
<dbReference type="PRINTS" id="PR00090">
    <property type="entry name" value="RNGDIOXGNASE"/>
</dbReference>
<evidence type="ECO:0000256" key="6">
    <source>
        <dbReference type="ARBA" id="ARBA00023014"/>
    </source>
</evidence>
<reference evidence="8 9" key="1">
    <citation type="submission" date="2017-04" db="EMBL/GenBank/DDBJ databases">
        <title>A new member of the family Flavobacteriaceae isolated from ascidians.</title>
        <authorList>
            <person name="Chen L."/>
        </authorList>
    </citation>
    <scope>NUCLEOTIDE SEQUENCE [LARGE SCALE GENOMIC DNA]</scope>
    <source>
        <strain evidence="8 9">HQA918</strain>
    </source>
</reference>
<dbReference type="InterPro" id="IPR036922">
    <property type="entry name" value="Rieske_2Fe-2S_sf"/>
</dbReference>
<protein>
    <submittedName>
        <fullName evidence="8">Rieske (2Fe-2S) protein</fullName>
    </submittedName>
</protein>
<evidence type="ECO:0000256" key="1">
    <source>
        <dbReference type="ARBA" id="ARBA00001962"/>
    </source>
</evidence>
<keyword evidence="9" id="KW-1185">Reference proteome</keyword>
<evidence type="ECO:0000313" key="8">
    <source>
        <dbReference type="EMBL" id="PCE66038.1"/>
    </source>
</evidence>
<keyword evidence="5" id="KW-0408">Iron</keyword>
<dbReference type="GO" id="GO:0016491">
    <property type="term" value="F:oxidoreductase activity"/>
    <property type="evidence" value="ECO:0007669"/>
    <property type="project" value="UniProtKB-KW"/>
</dbReference>
<evidence type="ECO:0000256" key="2">
    <source>
        <dbReference type="ARBA" id="ARBA00022714"/>
    </source>
</evidence>
<dbReference type="InterPro" id="IPR001663">
    <property type="entry name" value="Rng_hydr_dOase-A"/>
</dbReference>
<sequence length="396" mass="45672">MHALPVEAYTSQEWFDLEMKTLFSTTWQFAGLVEDIPEPGDYISVQAGNNNIFIVKGRDHRLRAFHNMCRHRGTQLLRAVGKTQKAITCPYHDWTYDLEGKLISLPKKEVEFPELKDKKLHECGLNLHEASVGIFKGMLFVHPDKDAPSIMEFFGEVEPYLGPHVVEELMEYTEKPNEVAYTKEINANWKIIVENYIDHYHLAHLHETTLNMYDHAKAEFGWAGPHYWFYEPLMPDYLADIDNAALYPLIKSVPREQIGAYVPWLFPNIGITEDEAEWNTFHLTPLAPDRTLLVIRSKTEPASEREYAAQASRSNRSPVWSKYGNRGKYDGDWEDDPMASGDFMLEDVYACEQQQKSLSSPLFQIGATAQRGEYAVKRFQEEVYKHMAAHGAFDKK</sequence>
<dbReference type="EMBL" id="NBWU01000001">
    <property type="protein sequence ID" value="PCE66038.1"/>
    <property type="molecule type" value="Genomic_DNA"/>
</dbReference>
<comment type="cofactor">
    <cofactor evidence="1">
        <name>Fe cation</name>
        <dbReference type="ChEBI" id="CHEBI:24875"/>
    </cofactor>
</comment>
<evidence type="ECO:0000313" key="9">
    <source>
        <dbReference type="Proteomes" id="UP000219559"/>
    </source>
</evidence>
<dbReference type="CDD" id="cd00680">
    <property type="entry name" value="RHO_alpha_C"/>
    <property type="match status" value="1"/>
</dbReference>
<dbReference type="SUPFAM" id="SSF55961">
    <property type="entry name" value="Bet v1-like"/>
    <property type="match status" value="1"/>
</dbReference>
<keyword evidence="3" id="KW-0479">Metal-binding</keyword>
<dbReference type="InterPro" id="IPR015879">
    <property type="entry name" value="Ring_hydroxy_dOase_asu_C_dom"/>
</dbReference>
<evidence type="ECO:0000259" key="7">
    <source>
        <dbReference type="PROSITE" id="PS51296"/>
    </source>
</evidence>
<dbReference type="Gene3D" id="3.90.380.10">
    <property type="entry name" value="Naphthalene 1,2-dioxygenase Alpha Subunit, Chain A, domain 1"/>
    <property type="match status" value="2"/>
</dbReference>
<dbReference type="InterPro" id="IPR017941">
    <property type="entry name" value="Rieske_2Fe-2S"/>
</dbReference>
<organism evidence="8 9">
    <name type="scientific">Sediminicola luteus</name>
    <dbReference type="NCBI Taxonomy" id="319238"/>
    <lineage>
        <taxon>Bacteria</taxon>
        <taxon>Pseudomonadati</taxon>
        <taxon>Bacteroidota</taxon>
        <taxon>Flavobacteriia</taxon>
        <taxon>Flavobacteriales</taxon>
        <taxon>Flavobacteriaceae</taxon>
        <taxon>Sediminicola</taxon>
    </lineage>
</organism>
<dbReference type="Pfam" id="PF00848">
    <property type="entry name" value="Ring_hydroxyl_A"/>
    <property type="match status" value="1"/>
</dbReference>